<dbReference type="InterPro" id="IPR009003">
    <property type="entry name" value="Peptidase_S1_PA"/>
</dbReference>
<evidence type="ECO:0000313" key="1">
    <source>
        <dbReference type="EMBL" id="ADI30569.1"/>
    </source>
</evidence>
<keyword evidence="2" id="KW-1185">Reference proteome</keyword>
<dbReference type="HOGENOM" id="CLU_942723_0_0_4"/>
<dbReference type="AlphaFoldDB" id="D7DL98"/>
<dbReference type="Proteomes" id="UP000000383">
    <property type="component" value="Chromosome"/>
</dbReference>
<accession>D7DL98</accession>
<evidence type="ECO:0008006" key="3">
    <source>
        <dbReference type="Google" id="ProtNLM"/>
    </source>
</evidence>
<reference evidence="2" key="1">
    <citation type="submission" date="2010-05" db="EMBL/GenBank/DDBJ databases">
        <title>Complete sequence of Methylotenera sp. 301.</title>
        <authorList>
            <person name="Lucas S."/>
            <person name="Copeland A."/>
            <person name="Lapidus A."/>
            <person name="Cheng J.-F."/>
            <person name="Bruce D."/>
            <person name="Goodwin L."/>
            <person name="Pitluck S."/>
            <person name="Clum A."/>
            <person name="Land M."/>
            <person name="Hauser L."/>
            <person name="Kyrpides N."/>
            <person name="Ivanova N."/>
            <person name="Chistoservova L."/>
            <person name="Kalyuzhnaya M."/>
            <person name="Woyke T."/>
        </authorList>
    </citation>
    <scope>NUCLEOTIDE SEQUENCE [LARGE SCALE GENOMIC DNA]</scope>
    <source>
        <strain evidence="2">301</strain>
    </source>
</reference>
<protein>
    <recommendedName>
        <fullName evidence="3">Peptidase S1 and S6 chymotrypsin/Hap</fullName>
    </recommendedName>
</protein>
<reference evidence="1 2" key="2">
    <citation type="journal article" date="2011" name="J. Bacteriol.">
        <title>Genomes of three methylotrophs from a single niche uncover genetic and metabolic divergence of Methylophilaceae.</title>
        <authorList>
            <person name="Lapidus A."/>
            <person name="Clum A."/>
            <person name="Labutti K."/>
            <person name="Kaluzhnaya M.G."/>
            <person name="Lim S."/>
            <person name="Beck D.A."/>
            <person name="Glavina Del Rio T."/>
            <person name="Nolan M."/>
            <person name="Mavromatis K."/>
            <person name="Huntemann M."/>
            <person name="Lucas S."/>
            <person name="Lidstrom M.E."/>
            <person name="Ivanova N."/>
            <person name="Chistoserdova L."/>
        </authorList>
    </citation>
    <scope>NUCLEOTIDE SEQUENCE [LARGE SCALE GENOMIC DNA]</scope>
    <source>
        <strain evidence="1 2">301</strain>
    </source>
</reference>
<evidence type="ECO:0000313" key="2">
    <source>
        <dbReference type="Proteomes" id="UP000000383"/>
    </source>
</evidence>
<dbReference type="OrthoDB" id="7191282at2"/>
<organism evidence="1 2">
    <name type="scientific">Methylotenera versatilis (strain 301)</name>
    <dbReference type="NCBI Taxonomy" id="666681"/>
    <lineage>
        <taxon>Bacteria</taxon>
        <taxon>Pseudomonadati</taxon>
        <taxon>Pseudomonadota</taxon>
        <taxon>Betaproteobacteria</taxon>
        <taxon>Nitrosomonadales</taxon>
        <taxon>Methylophilaceae</taxon>
        <taxon>Methylotenera</taxon>
    </lineage>
</organism>
<dbReference type="EMBL" id="CP002056">
    <property type="protein sequence ID" value="ADI30569.1"/>
    <property type="molecule type" value="Genomic_DNA"/>
</dbReference>
<sequence length="295" mass="33211">MTKQNTNSQPLNRHVLHLAAVLIQCLDEDLQDIVGCTASGFIRVENGKNYLYTCWHVVTGFDPSNIQTTNELPNRKYIKVLMQNYQAEVEGISIIGGNRAFTLPLYDFDFDPPMPLWHQEIFDVDCLALNEINLRVPKFYDVIKIELPSDILFSAYQVIYDNQLYLISGSDPLVTVGDKVYVVGFPYGYSFSGLDKPEAITLTRFISSPGANVHVPMLLDSIGAPGMSGAPVFVERNDKIQLFGIYLGSIYPDFSTLRNSANIRPTDLGKVNNLSMVFLNDNSWPLIPQFNYLEH</sequence>
<proteinExistence type="predicted"/>
<dbReference type="SUPFAM" id="SSF50494">
    <property type="entry name" value="Trypsin-like serine proteases"/>
    <property type="match status" value="1"/>
</dbReference>
<dbReference type="KEGG" id="meh:M301_2202"/>
<name>D7DL98_METV0</name>
<gene>
    <name evidence="1" type="ordered locus">M301_2202</name>
</gene>
<dbReference type="RefSeq" id="WP_013148877.1">
    <property type="nucleotide sequence ID" value="NC_014207.1"/>
</dbReference>
<dbReference type="eggNOG" id="COG0265">
    <property type="taxonomic scope" value="Bacteria"/>
</dbReference>